<sequence>MREILVIRLSAIGDVIHCTPVASSLKAAWPDCRITWLVGEVAADLVRYNPYVDETIVWSRERFERHLRDFELGRAASLWRELRDSLAGRRYYAVLDVHGLFLTGVIARLAETERRIGLSGTKELNALFMDETAAPVGHHITDRYLGVLRPLGIVPTERRPMLAVPEKAEQAAEALLSELAVPRGGRIAALAPGTTWPAKNWPAALYARTARRLAGDFAVMLCGGSAEAALGREIAAAAGVPVADATGRTGLLELAALFAKASVVVAGDTGPLYMAAAVGTPTVGIFGPTDPARLAPPGEKNAFVVSRQACSFCYRKTCPKGVAVCMSGVNPELVVRQVYRVAGRPRPRVPAAGSGFRGAEPGPGDPAGVRMRK</sequence>
<organism evidence="4 5">
    <name type="scientific">Anaeroselena agilis</name>
    <dbReference type="NCBI Taxonomy" id="3063788"/>
    <lineage>
        <taxon>Bacteria</taxon>
        <taxon>Bacillati</taxon>
        <taxon>Bacillota</taxon>
        <taxon>Negativicutes</taxon>
        <taxon>Acetonemataceae</taxon>
        <taxon>Anaeroselena</taxon>
    </lineage>
</organism>
<dbReference type="CDD" id="cd03789">
    <property type="entry name" value="GT9_LPS_heptosyltransferase"/>
    <property type="match status" value="1"/>
</dbReference>
<accession>A0ABU3NSS9</accession>
<reference evidence="4 5" key="1">
    <citation type="submission" date="2023-07" db="EMBL/GenBank/DDBJ databases">
        <title>The novel representative of Negativicutes class, Anaeroselena agilis gen. nov. sp. nov.</title>
        <authorList>
            <person name="Prokofeva M.I."/>
            <person name="Elcheninov A.G."/>
            <person name="Klyukina A."/>
            <person name="Kublanov I.V."/>
            <person name="Frolov E.N."/>
            <person name="Podosokorskaya O.A."/>
        </authorList>
    </citation>
    <scope>NUCLEOTIDE SEQUENCE [LARGE SCALE GENOMIC DNA]</scope>
    <source>
        <strain evidence="4 5">4137-cl</strain>
    </source>
</reference>
<dbReference type="Pfam" id="PF01075">
    <property type="entry name" value="Glyco_transf_9"/>
    <property type="match status" value="1"/>
</dbReference>
<dbReference type="Gene3D" id="3.40.50.2000">
    <property type="entry name" value="Glycogen Phosphorylase B"/>
    <property type="match status" value="2"/>
</dbReference>
<dbReference type="InterPro" id="IPR051199">
    <property type="entry name" value="LPS_LOS_Heptosyltrfase"/>
</dbReference>
<gene>
    <name evidence="4" type="ORF">Q4T40_01270</name>
</gene>
<name>A0ABU3NSS9_9FIRM</name>
<dbReference type="PANTHER" id="PTHR30160">
    <property type="entry name" value="TETRAACYLDISACCHARIDE 4'-KINASE-RELATED"/>
    <property type="match status" value="1"/>
</dbReference>
<comment type="caution">
    <text evidence="4">The sequence shown here is derived from an EMBL/GenBank/DDBJ whole genome shotgun (WGS) entry which is preliminary data.</text>
</comment>
<keyword evidence="1" id="KW-0328">Glycosyltransferase</keyword>
<dbReference type="PANTHER" id="PTHR30160:SF7">
    <property type="entry name" value="ADP-HEPTOSE--LPS HEPTOSYLTRANSFERASE 2"/>
    <property type="match status" value="1"/>
</dbReference>
<protein>
    <submittedName>
        <fullName evidence="4">Glycosyltransferase family 9 protein</fullName>
    </submittedName>
</protein>
<evidence type="ECO:0000256" key="3">
    <source>
        <dbReference type="SAM" id="MobiDB-lite"/>
    </source>
</evidence>
<evidence type="ECO:0000313" key="5">
    <source>
        <dbReference type="Proteomes" id="UP001254848"/>
    </source>
</evidence>
<proteinExistence type="predicted"/>
<dbReference type="InterPro" id="IPR002201">
    <property type="entry name" value="Glyco_trans_9"/>
</dbReference>
<feature type="region of interest" description="Disordered" evidence="3">
    <location>
        <begin position="350"/>
        <end position="373"/>
    </location>
</feature>
<evidence type="ECO:0000256" key="1">
    <source>
        <dbReference type="ARBA" id="ARBA00022676"/>
    </source>
</evidence>
<dbReference type="SUPFAM" id="SSF53756">
    <property type="entry name" value="UDP-Glycosyltransferase/glycogen phosphorylase"/>
    <property type="match status" value="1"/>
</dbReference>
<evidence type="ECO:0000256" key="2">
    <source>
        <dbReference type="ARBA" id="ARBA00022679"/>
    </source>
</evidence>
<dbReference type="RefSeq" id="WP_413778446.1">
    <property type="nucleotide sequence ID" value="NZ_JAUOZS010000001.1"/>
</dbReference>
<dbReference type="EMBL" id="JAUOZS010000001">
    <property type="protein sequence ID" value="MDT8899880.1"/>
    <property type="molecule type" value="Genomic_DNA"/>
</dbReference>
<keyword evidence="2" id="KW-0808">Transferase</keyword>
<dbReference type="Proteomes" id="UP001254848">
    <property type="component" value="Unassembled WGS sequence"/>
</dbReference>
<keyword evidence="5" id="KW-1185">Reference proteome</keyword>
<evidence type="ECO:0000313" key="4">
    <source>
        <dbReference type="EMBL" id="MDT8899880.1"/>
    </source>
</evidence>